<accession>U2KVM2</accession>
<evidence type="ECO:0000313" key="2">
    <source>
        <dbReference type="Proteomes" id="UP000017023"/>
    </source>
</evidence>
<dbReference type="EMBL" id="AWGW01000006">
    <property type="protein sequence ID" value="ERK02507.1"/>
    <property type="molecule type" value="Genomic_DNA"/>
</dbReference>
<reference evidence="1 2" key="1">
    <citation type="submission" date="2013-08" db="EMBL/GenBank/DDBJ databases">
        <authorList>
            <person name="Durkin A.S."/>
            <person name="Haft D.R."/>
            <person name="McCorrison J."/>
            <person name="Torralba M."/>
            <person name="Gillis M."/>
            <person name="Haft D.H."/>
            <person name="Methe B."/>
            <person name="Sutton G."/>
            <person name="Nelson K.E."/>
        </authorList>
    </citation>
    <scope>NUCLEOTIDE SEQUENCE [LARGE SCALE GENOMIC DNA]</scope>
    <source>
        <strain evidence="1 2">F0493</strain>
    </source>
</reference>
<organism evidence="1 2">
    <name type="scientific">Segatella salivae F0493</name>
    <dbReference type="NCBI Taxonomy" id="1395125"/>
    <lineage>
        <taxon>Bacteria</taxon>
        <taxon>Pseudomonadati</taxon>
        <taxon>Bacteroidota</taxon>
        <taxon>Bacteroidia</taxon>
        <taxon>Bacteroidales</taxon>
        <taxon>Prevotellaceae</taxon>
        <taxon>Segatella</taxon>
    </lineage>
</organism>
<dbReference type="InterPro" id="IPR005901">
    <property type="entry name" value="GLPGLI"/>
</dbReference>
<dbReference type="RefSeq" id="WP_021824776.1">
    <property type="nucleotide sequence ID" value="NZ_AWGW01000006.1"/>
</dbReference>
<evidence type="ECO:0000313" key="1">
    <source>
        <dbReference type="EMBL" id="ERK02507.1"/>
    </source>
</evidence>
<dbReference type="AlphaFoldDB" id="U2KVM2"/>
<dbReference type="Proteomes" id="UP000017023">
    <property type="component" value="Unassembled WGS sequence"/>
</dbReference>
<sequence length="273" mass="32386">MYQKLLVFILTIIPNYSIKAQNSLKANKEIRYCVTSIIDTVTNRVATDTCHLRLNPDVSLFFNQDDFKLDSLRHNDFSKWTEMMSNSLSKKIRNGDGNFTCIVQKDFKQRRYTFEDRISTDRFRYVDSIPTYKWEIIKEFKLIAGRKCQKAIMTYMGRNYVAWFEINSNLHDGPWKLCGLPGLILEAYDLKREYVFTYIDEYSTDTEMSLPTSKHYNIDKSTFLKQQTEFYKNPISYMEQNSTIKIKFGNSQNPMRDELSNNYRHKPLEITTK</sequence>
<protein>
    <submittedName>
        <fullName evidence="1">GLPGLI family protein</fullName>
    </submittedName>
</protein>
<proteinExistence type="predicted"/>
<gene>
    <name evidence="1" type="ORF">HMPREF9145_0507</name>
</gene>
<name>U2KVM2_9BACT</name>
<comment type="caution">
    <text evidence="1">The sequence shown here is derived from an EMBL/GenBank/DDBJ whole genome shotgun (WGS) entry which is preliminary data.</text>
</comment>
<dbReference type="NCBIfam" id="TIGR01200">
    <property type="entry name" value="GLPGLI"/>
    <property type="match status" value="1"/>
</dbReference>
<dbReference type="PATRIC" id="fig|1395125.3.peg.293"/>
<dbReference type="GeneID" id="78499135"/>